<dbReference type="RefSeq" id="WP_011435432.1">
    <property type="nucleotide sequence ID" value="NC_007777.1"/>
</dbReference>
<dbReference type="EMBL" id="CP000249">
    <property type="protein sequence ID" value="ABD10364.1"/>
    <property type="molecule type" value="Genomic_DNA"/>
</dbReference>
<dbReference type="PANTHER" id="PTHR36529">
    <property type="entry name" value="SLL1095 PROTEIN"/>
    <property type="match status" value="1"/>
</dbReference>
<dbReference type="PhylomeDB" id="Q2JEC8"/>
<organism evidence="1 2">
    <name type="scientific">Frankia casuarinae (strain DSM 45818 / CECT 9043 / HFP020203 / CcI3)</name>
    <dbReference type="NCBI Taxonomy" id="106370"/>
    <lineage>
        <taxon>Bacteria</taxon>
        <taxon>Bacillati</taxon>
        <taxon>Actinomycetota</taxon>
        <taxon>Actinomycetes</taxon>
        <taxon>Frankiales</taxon>
        <taxon>Frankiaceae</taxon>
        <taxon>Frankia</taxon>
    </lineage>
</organism>
<dbReference type="STRING" id="106370.Francci3_0980"/>
<accession>Q2JEC8</accession>
<evidence type="ECO:0000313" key="2">
    <source>
        <dbReference type="Proteomes" id="UP000001937"/>
    </source>
</evidence>
<dbReference type="Proteomes" id="UP000001937">
    <property type="component" value="Chromosome"/>
</dbReference>
<dbReference type="InterPro" id="IPR029044">
    <property type="entry name" value="Nucleotide-diphossugar_trans"/>
</dbReference>
<dbReference type="Gene3D" id="3.90.550.10">
    <property type="entry name" value="Spore Coat Polysaccharide Biosynthesis Protein SpsA, Chain A"/>
    <property type="match status" value="1"/>
</dbReference>
<protein>
    <recommendedName>
        <fullName evidence="3">Glycosyltransferase</fullName>
    </recommendedName>
</protein>
<dbReference type="eggNOG" id="COG3222">
    <property type="taxonomic scope" value="Bacteria"/>
</dbReference>
<gene>
    <name evidence="1" type="ordered locus">Francci3_0980</name>
</gene>
<dbReference type="PANTHER" id="PTHR36529:SF1">
    <property type="entry name" value="GLYCOSYLTRANSFERASE"/>
    <property type="match status" value="1"/>
</dbReference>
<proteinExistence type="predicted"/>
<evidence type="ECO:0008006" key="3">
    <source>
        <dbReference type="Google" id="ProtNLM"/>
    </source>
</evidence>
<dbReference type="OrthoDB" id="9798250at2"/>
<dbReference type="KEGG" id="fra:Francci3_0980"/>
<dbReference type="AlphaFoldDB" id="Q2JEC8"/>
<name>Q2JEC8_FRACC</name>
<keyword evidence="2" id="KW-1185">Reference proteome</keyword>
<dbReference type="InterPro" id="IPR018641">
    <property type="entry name" value="Trfase_1_rSAM/seldom-assoc"/>
</dbReference>
<dbReference type="HOGENOM" id="CLU_075662_0_0_11"/>
<dbReference type="Pfam" id="PF09837">
    <property type="entry name" value="DUF2064"/>
    <property type="match status" value="1"/>
</dbReference>
<sequence>MAKEPVPGRVKTRLTPPLRPDQAAAVAAAALADTLAAVEELTRLPGFDALRPVLVLDGAVGPWLETSFARIPAGRIPAGRTPGGRTPGGRIAIEVMPQVSGPFDVRLAAAFDAGTEPTLLIGMDTPQVTAALLASACHALHATDAVFGPAADGGWWALGLTTPDGDLLRGVPTSRPDTGARQRARLSEAGLTVTTLPTVRDVDTMADADAVARLVPGGRFAAALRATHGDRIAAGRATAC</sequence>
<dbReference type="SUPFAM" id="SSF53448">
    <property type="entry name" value="Nucleotide-diphospho-sugar transferases"/>
    <property type="match status" value="1"/>
</dbReference>
<evidence type="ECO:0000313" key="1">
    <source>
        <dbReference type="EMBL" id="ABD10364.1"/>
    </source>
</evidence>
<reference evidence="1 2" key="1">
    <citation type="journal article" date="2007" name="Genome Res.">
        <title>Genome characteristics of facultatively symbiotic Frankia sp. strains reflect host range and host plant biogeography.</title>
        <authorList>
            <person name="Normand P."/>
            <person name="Lapierre P."/>
            <person name="Tisa L.S."/>
            <person name="Gogarten J.P."/>
            <person name="Alloisio N."/>
            <person name="Bagnarol E."/>
            <person name="Bassi C.A."/>
            <person name="Berry A.M."/>
            <person name="Bickhart D.M."/>
            <person name="Choisne N."/>
            <person name="Couloux A."/>
            <person name="Cournoyer B."/>
            <person name="Cruveiller S."/>
            <person name="Daubin V."/>
            <person name="Demange N."/>
            <person name="Francino M.P."/>
            <person name="Goltsman E."/>
            <person name="Huang Y."/>
            <person name="Kopp O.R."/>
            <person name="Labarre L."/>
            <person name="Lapidus A."/>
            <person name="Lavire C."/>
            <person name="Marechal J."/>
            <person name="Martinez M."/>
            <person name="Mastronunzio J.E."/>
            <person name="Mullin B.C."/>
            <person name="Niemann J."/>
            <person name="Pujic P."/>
            <person name="Rawnsley T."/>
            <person name="Rouy Z."/>
            <person name="Schenowitz C."/>
            <person name="Sellstedt A."/>
            <person name="Tavares F."/>
            <person name="Tomkins J.P."/>
            <person name="Vallenet D."/>
            <person name="Valverde C."/>
            <person name="Wall L.G."/>
            <person name="Wang Y."/>
            <person name="Medigue C."/>
            <person name="Benson D.R."/>
        </authorList>
    </citation>
    <scope>NUCLEOTIDE SEQUENCE [LARGE SCALE GENOMIC DNA]</scope>
    <source>
        <strain evidence="2">DSM 45818 / CECT 9043 / CcI3</strain>
    </source>
</reference>